<dbReference type="SUPFAM" id="SSF55961">
    <property type="entry name" value="Bet v1-like"/>
    <property type="match status" value="1"/>
</dbReference>
<evidence type="ECO:0000313" key="2">
    <source>
        <dbReference type="Proteomes" id="UP000059680"/>
    </source>
</evidence>
<reference evidence="1 2" key="3">
    <citation type="journal article" date="2013" name="Rice">
        <title>Improvement of the Oryza sativa Nipponbare reference genome using next generation sequence and optical map data.</title>
        <authorList>
            <person name="Kawahara Y."/>
            <person name="de la Bastide M."/>
            <person name="Hamilton J.P."/>
            <person name="Kanamori H."/>
            <person name="McCombie W.R."/>
            <person name="Ouyang S."/>
            <person name="Schwartz D.C."/>
            <person name="Tanaka T."/>
            <person name="Wu J."/>
            <person name="Zhou S."/>
            <person name="Childs K.L."/>
            <person name="Davidson R.M."/>
            <person name="Lin H."/>
            <person name="Quesada-Ocampo L."/>
            <person name="Vaillancourt B."/>
            <person name="Sakai H."/>
            <person name="Lee S.S."/>
            <person name="Kim J."/>
            <person name="Numa H."/>
            <person name="Itoh T."/>
            <person name="Buell C.R."/>
            <person name="Matsumoto T."/>
        </authorList>
    </citation>
    <scope>NUCLEOTIDE SEQUENCE [LARGE SCALE GENOMIC DNA]</scope>
    <source>
        <strain evidence="2">cv. Nipponbare</strain>
    </source>
</reference>
<evidence type="ECO:0007829" key="3">
    <source>
        <dbReference type="PeptideAtlas" id="A0A0P0V1X9"/>
    </source>
</evidence>
<keyword evidence="2" id="KW-1185">Reference proteome</keyword>
<dbReference type="OMA" id="WPANILP"/>
<dbReference type="InterPro" id="IPR047137">
    <property type="entry name" value="ORF3"/>
</dbReference>
<dbReference type="PaxDb" id="39947-A0A0P0V1X9"/>
<organism evidence="1 2">
    <name type="scientific">Oryza sativa subsp. japonica</name>
    <name type="common">Rice</name>
    <dbReference type="NCBI Taxonomy" id="39947"/>
    <lineage>
        <taxon>Eukaryota</taxon>
        <taxon>Viridiplantae</taxon>
        <taxon>Streptophyta</taxon>
        <taxon>Embryophyta</taxon>
        <taxon>Tracheophyta</taxon>
        <taxon>Spermatophyta</taxon>
        <taxon>Magnoliopsida</taxon>
        <taxon>Liliopsida</taxon>
        <taxon>Poales</taxon>
        <taxon>Poaceae</taxon>
        <taxon>BOP clade</taxon>
        <taxon>Oryzoideae</taxon>
        <taxon>Oryzeae</taxon>
        <taxon>Oryzinae</taxon>
        <taxon>Oryza</taxon>
        <taxon>Oryza sativa</taxon>
    </lineage>
</organism>
<dbReference type="eggNOG" id="ENOG502QSDH">
    <property type="taxonomic scope" value="Eukaryota"/>
</dbReference>
<dbReference type="Proteomes" id="UP000059680">
    <property type="component" value="Chromosome 1"/>
</dbReference>
<dbReference type="AlphaFoldDB" id="A0A0P0V1X9"/>
<dbReference type="PANTHER" id="PTHR33824:SF7">
    <property type="entry name" value="POLYKETIDE CYCLASE_DEHYDRASE AND LIPID TRANSPORT SUPERFAMILY PROTEIN"/>
    <property type="match status" value="1"/>
</dbReference>
<dbReference type="EMBL" id="AP014957">
    <property type="protein sequence ID" value="BAS71895.1"/>
    <property type="molecule type" value="Genomic_DNA"/>
</dbReference>
<reference evidence="2" key="1">
    <citation type="journal article" date="2005" name="Nature">
        <title>The map-based sequence of the rice genome.</title>
        <authorList>
            <consortium name="International rice genome sequencing project (IRGSP)"/>
            <person name="Matsumoto T."/>
            <person name="Wu J."/>
            <person name="Kanamori H."/>
            <person name="Katayose Y."/>
            <person name="Fujisawa M."/>
            <person name="Namiki N."/>
            <person name="Mizuno H."/>
            <person name="Yamamoto K."/>
            <person name="Antonio B.A."/>
            <person name="Baba T."/>
            <person name="Sakata K."/>
            <person name="Nagamura Y."/>
            <person name="Aoki H."/>
            <person name="Arikawa K."/>
            <person name="Arita K."/>
            <person name="Bito T."/>
            <person name="Chiden Y."/>
            <person name="Fujitsuka N."/>
            <person name="Fukunaka R."/>
            <person name="Hamada M."/>
            <person name="Harada C."/>
            <person name="Hayashi A."/>
            <person name="Hijishita S."/>
            <person name="Honda M."/>
            <person name="Hosokawa S."/>
            <person name="Ichikawa Y."/>
            <person name="Idonuma A."/>
            <person name="Iijima M."/>
            <person name="Ikeda M."/>
            <person name="Ikeno M."/>
            <person name="Ito K."/>
            <person name="Ito S."/>
            <person name="Ito T."/>
            <person name="Ito Y."/>
            <person name="Ito Y."/>
            <person name="Iwabuchi A."/>
            <person name="Kamiya K."/>
            <person name="Karasawa W."/>
            <person name="Kurita K."/>
            <person name="Katagiri S."/>
            <person name="Kikuta A."/>
            <person name="Kobayashi H."/>
            <person name="Kobayashi N."/>
            <person name="Machita K."/>
            <person name="Maehara T."/>
            <person name="Masukawa M."/>
            <person name="Mizubayashi T."/>
            <person name="Mukai Y."/>
            <person name="Nagasaki H."/>
            <person name="Nagata Y."/>
            <person name="Naito S."/>
            <person name="Nakashima M."/>
            <person name="Nakama Y."/>
            <person name="Nakamichi Y."/>
            <person name="Nakamura M."/>
            <person name="Meguro A."/>
            <person name="Negishi M."/>
            <person name="Ohta I."/>
            <person name="Ohta T."/>
            <person name="Okamoto M."/>
            <person name="Ono N."/>
            <person name="Saji S."/>
            <person name="Sakaguchi M."/>
            <person name="Sakai K."/>
            <person name="Shibata M."/>
            <person name="Shimokawa T."/>
            <person name="Song J."/>
            <person name="Takazaki Y."/>
            <person name="Terasawa K."/>
            <person name="Tsugane M."/>
            <person name="Tsuji K."/>
            <person name="Ueda S."/>
            <person name="Waki K."/>
            <person name="Yamagata H."/>
            <person name="Yamamoto M."/>
            <person name="Yamamoto S."/>
            <person name="Yamane H."/>
            <person name="Yoshiki S."/>
            <person name="Yoshihara R."/>
            <person name="Yukawa K."/>
            <person name="Zhong H."/>
            <person name="Yano M."/>
            <person name="Yuan Q."/>
            <person name="Ouyang S."/>
            <person name="Liu J."/>
            <person name="Jones K.M."/>
            <person name="Gansberger K."/>
            <person name="Moffat K."/>
            <person name="Hill J."/>
            <person name="Bera J."/>
            <person name="Fadrosh D."/>
            <person name="Jin S."/>
            <person name="Johri S."/>
            <person name="Kim M."/>
            <person name="Overton L."/>
            <person name="Reardon M."/>
            <person name="Tsitrin T."/>
            <person name="Vuong H."/>
            <person name="Weaver B."/>
            <person name="Ciecko A."/>
            <person name="Tallon L."/>
            <person name="Jackson J."/>
            <person name="Pai G."/>
            <person name="Aken S.V."/>
            <person name="Utterback T."/>
            <person name="Reidmuller S."/>
            <person name="Feldblyum T."/>
            <person name="Hsiao J."/>
            <person name="Zismann V."/>
            <person name="Iobst S."/>
            <person name="de Vazeille A.R."/>
            <person name="Buell C.R."/>
            <person name="Ying K."/>
            <person name="Li Y."/>
            <person name="Lu T."/>
            <person name="Huang Y."/>
            <person name="Zhao Q."/>
            <person name="Feng Q."/>
            <person name="Zhang L."/>
            <person name="Zhu J."/>
            <person name="Weng Q."/>
            <person name="Mu J."/>
            <person name="Lu Y."/>
            <person name="Fan D."/>
            <person name="Liu Y."/>
            <person name="Guan J."/>
            <person name="Zhang Y."/>
            <person name="Yu S."/>
            <person name="Liu X."/>
            <person name="Zhang Y."/>
            <person name="Hong G."/>
            <person name="Han B."/>
            <person name="Choisne N."/>
            <person name="Demange N."/>
            <person name="Orjeda G."/>
            <person name="Samain S."/>
            <person name="Cattolico L."/>
            <person name="Pelletier E."/>
            <person name="Couloux A."/>
            <person name="Segurens B."/>
            <person name="Wincker P."/>
            <person name="D'Hont A."/>
            <person name="Scarpelli C."/>
            <person name="Weissenbach J."/>
            <person name="Salanoubat M."/>
            <person name="Quetier F."/>
            <person name="Yu Y."/>
            <person name="Kim H.R."/>
            <person name="Rambo T."/>
            <person name="Currie J."/>
            <person name="Collura K."/>
            <person name="Luo M."/>
            <person name="Yang T."/>
            <person name="Ammiraju J.S.S."/>
            <person name="Engler F."/>
            <person name="Soderlund C."/>
            <person name="Wing R.A."/>
            <person name="Palmer L.E."/>
            <person name="de la Bastide M."/>
            <person name="Spiegel L."/>
            <person name="Nascimento L."/>
            <person name="Zutavern T."/>
            <person name="O'Shaughnessy A."/>
            <person name="Dike S."/>
            <person name="Dedhia N."/>
            <person name="Preston R."/>
            <person name="Balija V."/>
            <person name="McCombie W.R."/>
            <person name="Chow T."/>
            <person name="Chen H."/>
            <person name="Chung M."/>
            <person name="Chen C."/>
            <person name="Shaw J."/>
            <person name="Wu H."/>
            <person name="Hsiao K."/>
            <person name="Chao Y."/>
            <person name="Chu M."/>
            <person name="Cheng C."/>
            <person name="Hour A."/>
            <person name="Lee P."/>
            <person name="Lin S."/>
            <person name="Lin Y."/>
            <person name="Liou J."/>
            <person name="Liu S."/>
            <person name="Hsing Y."/>
            <person name="Raghuvanshi S."/>
            <person name="Mohanty A."/>
            <person name="Bharti A.K."/>
            <person name="Gaur A."/>
            <person name="Gupta V."/>
            <person name="Kumar D."/>
            <person name="Ravi V."/>
            <person name="Vij S."/>
            <person name="Kapur A."/>
            <person name="Khurana P."/>
            <person name="Khurana P."/>
            <person name="Khurana J.P."/>
            <person name="Tyagi A.K."/>
            <person name="Gaikwad K."/>
            <person name="Singh A."/>
            <person name="Dalal V."/>
            <person name="Srivastava S."/>
            <person name="Dixit A."/>
            <person name="Pal A.K."/>
            <person name="Ghazi I.A."/>
            <person name="Yadav M."/>
            <person name="Pandit A."/>
            <person name="Bhargava A."/>
            <person name="Sureshbabu K."/>
            <person name="Batra K."/>
            <person name="Sharma T.R."/>
            <person name="Mohapatra T."/>
            <person name="Singh N.K."/>
            <person name="Messing J."/>
            <person name="Nelson A.B."/>
            <person name="Fuks G."/>
            <person name="Kavchok S."/>
            <person name="Keizer G."/>
            <person name="Linton E."/>
            <person name="Llaca V."/>
            <person name="Song R."/>
            <person name="Tanyolac B."/>
            <person name="Young S."/>
            <person name="Ho-Il K."/>
            <person name="Hahn J.H."/>
            <person name="Sangsakoo G."/>
            <person name="Vanavichit A."/>
            <person name="de Mattos Luiz.A.T."/>
            <person name="Zimmer P.D."/>
            <person name="Malone G."/>
            <person name="Dellagostin O."/>
            <person name="de Oliveira A.C."/>
            <person name="Bevan M."/>
            <person name="Bancroft I."/>
            <person name="Minx P."/>
            <person name="Cordum H."/>
            <person name="Wilson R."/>
            <person name="Cheng Z."/>
            <person name="Jin W."/>
            <person name="Jiang J."/>
            <person name="Leong S.A."/>
            <person name="Iwama H."/>
            <person name="Gojobori T."/>
            <person name="Itoh T."/>
            <person name="Niimura Y."/>
            <person name="Fujii Y."/>
            <person name="Habara T."/>
            <person name="Sakai H."/>
            <person name="Sato Y."/>
            <person name="Wilson G."/>
            <person name="Kumar K."/>
            <person name="McCouch S."/>
            <person name="Juretic N."/>
            <person name="Hoen D."/>
            <person name="Wright S."/>
            <person name="Bruskiewich R."/>
            <person name="Bureau T."/>
            <person name="Miyao A."/>
            <person name="Hirochika H."/>
            <person name="Nishikawa T."/>
            <person name="Kadowaki K."/>
            <person name="Sugiura M."/>
            <person name="Burr B."/>
            <person name="Sasaki T."/>
        </authorList>
    </citation>
    <scope>NUCLEOTIDE SEQUENCE [LARGE SCALE GENOMIC DNA]</scope>
    <source>
        <strain evidence="2">cv. Nipponbare</strain>
    </source>
</reference>
<reference evidence="1 2" key="2">
    <citation type="journal article" date="2013" name="Plant Cell Physiol.">
        <title>Rice Annotation Project Database (RAP-DB): an integrative and interactive database for rice genomics.</title>
        <authorList>
            <person name="Sakai H."/>
            <person name="Lee S.S."/>
            <person name="Tanaka T."/>
            <person name="Numa H."/>
            <person name="Kim J."/>
            <person name="Kawahara Y."/>
            <person name="Wakimoto H."/>
            <person name="Yang C.C."/>
            <person name="Iwamoto M."/>
            <person name="Abe T."/>
            <person name="Yamada Y."/>
            <person name="Muto A."/>
            <person name="Inokuchi H."/>
            <person name="Ikemura T."/>
            <person name="Matsumoto T."/>
            <person name="Sasaki T."/>
            <person name="Itoh T."/>
        </authorList>
    </citation>
    <scope>NUCLEOTIDE SEQUENCE [LARGE SCALE GENOMIC DNA]</scope>
    <source>
        <strain evidence="2">cv. Nipponbare</strain>
    </source>
</reference>
<protein>
    <submittedName>
        <fullName evidence="1">Os01g0328600 protein</fullName>
    </submittedName>
</protein>
<dbReference type="Gramene" id="Os01t0328600-01">
    <property type="protein sequence ID" value="Os01t0328600-01"/>
    <property type="gene ID" value="Os01g0328600"/>
</dbReference>
<dbReference type="FunCoup" id="A0A0P0V1X9">
    <property type="interactions" value="743"/>
</dbReference>
<sequence length="155" mass="17151">MAAGAACCYRPAAAGRASLDAFATSSPSLRPSSSGVFFISSSSSRWWMRRRRGEGKVKISSSSRARAKPMSRPALFSPVAMEWQECSTEIEVDVPCSVAYQCYSERETIPQWMPFISSVKVPVKLCSKYISSHFSSLPCFGWWPANILPLRCHGK</sequence>
<dbReference type="PANTHER" id="PTHR33824">
    <property type="entry name" value="POLYKETIDE CYCLASE/DEHYDRASE AND LIPID TRANSPORT SUPERFAMILY PROTEIN"/>
    <property type="match status" value="1"/>
</dbReference>
<evidence type="ECO:0000313" key="1">
    <source>
        <dbReference type="EMBL" id="BAS71895.1"/>
    </source>
</evidence>
<gene>
    <name evidence="1" type="ordered locus">Os01g0328600</name>
    <name evidence="1" type="ORF">OSNPB_010328600</name>
</gene>
<name>A0A0P0V1X9_ORYSJ</name>
<keyword evidence="3" id="KW-1267">Proteomics identification</keyword>
<accession>A0A0P0V1X9</accession>
<dbReference type="STRING" id="39947.A0A0P0V1X9"/>
<dbReference type="InParanoid" id="A0A0P0V1X9"/>
<proteinExistence type="evidence at protein level"/>